<evidence type="ECO:0000256" key="3">
    <source>
        <dbReference type="SAM" id="MobiDB-lite"/>
    </source>
</evidence>
<feature type="region of interest" description="Disordered" evidence="3">
    <location>
        <begin position="1"/>
        <end position="24"/>
    </location>
</feature>
<dbReference type="PANTHER" id="PTHR48101:SF1">
    <property type="entry name" value="METHYLMALONYL-COA MUTASE, LARGE SUBUNIT"/>
    <property type="match status" value="1"/>
</dbReference>
<dbReference type="GO" id="GO:0031419">
    <property type="term" value="F:cobalamin binding"/>
    <property type="evidence" value="ECO:0007669"/>
    <property type="project" value="UniProtKB-KW"/>
</dbReference>
<keyword evidence="6" id="KW-1185">Reference proteome</keyword>
<evidence type="ECO:0000313" key="6">
    <source>
        <dbReference type="Proteomes" id="UP000199413"/>
    </source>
</evidence>
<dbReference type="PANTHER" id="PTHR48101">
    <property type="entry name" value="METHYLMALONYL-COA MUTASE, MITOCHONDRIAL-RELATED"/>
    <property type="match status" value="1"/>
</dbReference>
<dbReference type="Proteomes" id="UP000199413">
    <property type="component" value="Unassembled WGS sequence"/>
</dbReference>
<dbReference type="RefSeq" id="WP_091345781.1">
    <property type="nucleotide sequence ID" value="NZ_FMHV01000002.1"/>
</dbReference>
<dbReference type="EMBL" id="FMHV01000002">
    <property type="protein sequence ID" value="SCL36464.1"/>
    <property type="molecule type" value="Genomic_DNA"/>
</dbReference>
<evidence type="ECO:0000259" key="4">
    <source>
        <dbReference type="Pfam" id="PF01642"/>
    </source>
</evidence>
<dbReference type="NCBIfam" id="TIGR00641">
    <property type="entry name" value="acid_CoA_mut_N"/>
    <property type="match status" value="1"/>
</dbReference>
<keyword evidence="2" id="KW-0413">Isomerase</keyword>
<accession>A0A1C6T3V5</accession>
<dbReference type="Pfam" id="PF01642">
    <property type="entry name" value="MM_CoA_mutase"/>
    <property type="match status" value="1"/>
</dbReference>
<evidence type="ECO:0000313" key="5">
    <source>
        <dbReference type="EMBL" id="SCL36464.1"/>
    </source>
</evidence>
<evidence type="ECO:0000256" key="1">
    <source>
        <dbReference type="ARBA" id="ARBA00011870"/>
    </source>
</evidence>
<feature type="domain" description="Methylmalonyl-CoA mutase alpha/beta chain catalytic" evidence="4">
    <location>
        <begin position="11"/>
        <end position="499"/>
    </location>
</feature>
<reference evidence="6" key="1">
    <citation type="submission" date="2016-06" db="EMBL/GenBank/DDBJ databases">
        <authorList>
            <person name="Varghese N."/>
            <person name="Submissions Spin"/>
        </authorList>
    </citation>
    <scope>NUCLEOTIDE SEQUENCE [LARGE SCALE GENOMIC DNA]</scope>
    <source>
        <strain evidence="6">DSM 45431</strain>
    </source>
</reference>
<sequence>MERLKSDYAPQGAERPGEYPYTRGVSSEPAPWIMGQYAGFGTPRESNQRFRQLLDAGVTGFSVALDLPTQMGLDSDDPLAAGEVGRVGVAIDSLADIEILMDGIPLERISQVRTTANSIGYIWAALFIALAEKRGVDPGEFGMFIQNDVLKEFVARGTQIFPPTPSLRLSVDVIEHISRHVPRWVSLAMSGYHLRESGADAVQEVAFTFANARAYLDEAVRRGLDVDQVAPTLFTFLAITTDFLPEAAKFRAARRVWARLMRETYAARDPRSEQLRIFAFTAGSTLTAQQPLNNVVRATVEAMAAGLVGVQTMHVSAYDEAVGVPTEAAATLALRTQQVVAFETGITQTCDPLAGSYAVEALTDDLEQRIWTALREIEERGGALTCVEDGWFARRLSDGAYRLQREVETGERVVVGLNRWPADAEPLEVFAIDPALEAEQARSVRRLREGRDAAAVERCLRDLSDAARASENVVHACVAAVKAYATIGEIVQRLRLVHGAWESTATY</sequence>
<dbReference type="Gene3D" id="3.20.20.240">
    <property type="entry name" value="Methylmalonyl-CoA mutase"/>
    <property type="match status" value="1"/>
</dbReference>
<dbReference type="InterPro" id="IPR006099">
    <property type="entry name" value="MeMalonylCoA_mutase_a/b_cat"/>
</dbReference>
<dbReference type="InterPro" id="IPR016176">
    <property type="entry name" value="Cbl-dep_enz_cat"/>
</dbReference>
<dbReference type="InterPro" id="IPR006098">
    <property type="entry name" value="MMCoA_mutase_a_cat"/>
</dbReference>
<protein>
    <submittedName>
        <fullName evidence="5">Methylmalonyl-CoA mutase</fullName>
    </submittedName>
</protein>
<comment type="subunit">
    <text evidence="1">Heterodimer of an alpha and a beta chain.</text>
</comment>
<dbReference type="OrthoDB" id="9762378at2"/>
<organism evidence="5 6">
    <name type="scientific">Micromonospora rhizosphaerae</name>
    <dbReference type="NCBI Taxonomy" id="568872"/>
    <lineage>
        <taxon>Bacteria</taxon>
        <taxon>Bacillati</taxon>
        <taxon>Actinomycetota</taxon>
        <taxon>Actinomycetes</taxon>
        <taxon>Micromonosporales</taxon>
        <taxon>Micromonosporaceae</taxon>
        <taxon>Micromonospora</taxon>
    </lineage>
</organism>
<gene>
    <name evidence="5" type="ORF">GA0070624_5560</name>
</gene>
<dbReference type="STRING" id="568872.GA0070624_5560"/>
<dbReference type="SUPFAM" id="SSF51703">
    <property type="entry name" value="Cobalamin (vitamin B12)-dependent enzymes"/>
    <property type="match status" value="1"/>
</dbReference>
<proteinExistence type="predicted"/>
<dbReference type="AlphaFoldDB" id="A0A1C6T3V5"/>
<dbReference type="GO" id="GO:0004494">
    <property type="term" value="F:methylmalonyl-CoA mutase activity"/>
    <property type="evidence" value="ECO:0007669"/>
    <property type="project" value="UniProtKB-EC"/>
</dbReference>
<evidence type="ECO:0000256" key="2">
    <source>
        <dbReference type="ARBA" id="ARBA00023235"/>
    </source>
</evidence>
<name>A0A1C6T3V5_9ACTN</name>